<dbReference type="EMBL" id="CABEEZ010000077">
    <property type="protein sequence ID" value="VTR35025.1"/>
    <property type="molecule type" value="Genomic_DNA"/>
</dbReference>
<sequence length="59" mass="6750">MQTLALDNQHNEFAVLVKLENTSKQLLAEVFLPAASSFNIKLEPNGRYVMKVKKHPQRL</sequence>
<accession>A0A4U9UMZ6</accession>
<proteinExistence type="predicted"/>
<gene>
    <name evidence="1" type="ORF">NCTC12965_03728</name>
</gene>
<protein>
    <submittedName>
        <fullName evidence="1">Uncharacterized protein</fullName>
    </submittedName>
</protein>
<dbReference type="AlphaFoldDB" id="A0A4U9UMZ6"/>
<reference evidence="1" key="1">
    <citation type="submission" date="2019-05" db="EMBL/GenBank/DDBJ databases">
        <authorList>
            <consortium name="Pathogen Informatics"/>
        </authorList>
    </citation>
    <scope>NUCLEOTIDE SEQUENCE [LARGE SCALE GENOMIC DNA]</scope>
    <source>
        <strain evidence="1">NCTC12965</strain>
    </source>
</reference>
<evidence type="ECO:0000313" key="1">
    <source>
        <dbReference type="EMBL" id="VTR35025.1"/>
    </source>
</evidence>
<organism evidence="1">
    <name type="scientific">Serratia fonticola</name>
    <dbReference type="NCBI Taxonomy" id="47917"/>
    <lineage>
        <taxon>Bacteria</taxon>
        <taxon>Pseudomonadati</taxon>
        <taxon>Pseudomonadota</taxon>
        <taxon>Gammaproteobacteria</taxon>
        <taxon>Enterobacterales</taxon>
        <taxon>Yersiniaceae</taxon>
        <taxon>Serratia</taxon>
    </lineage>
</organism>
<name>A0A4U9UMZ6_SERFO</name>